<keyword evidence="2" id="KW-1185">Reference proteome</keyword>
<proteinExistence type="predicted"/>
<dbReference type="AlphaFoldDB" id="A0A0M6XQT4"/>
<reference evidence="1 2" key="1">
    <citation type="submission" date="2015-07" db="EMBL/GenBank/DDBJ databases">
        <authorList>
            <person name="Noorani M."/>
        </authorList>
    </citation>
    <scope>NUCLEOTIDE SEQUENCE [LARGE SCALE GENOMIC DNA]</scope>
    <source>
        <strain evidence="1 2">CECT 5088</strain>
    </source>
</reference>
<evidence type="ECO:0000313" key="2">
    <source>
        <dbReference type="Proteomes" id="UP000048908"/>
    </source>
</evidence>
<accession>A0A0M6XQT4</accession>
<dbReference type="EMBL" id="CXPG01000020">
    <property type="protein sequence ID" value="CTQ33228.1"/>
    <property type="molecule type" value="Genomic_DNA"/>
</dbReference>
<dbReference type="STRING" id="282197.SAMN04488517_10257"/>
<organism evidence="1 2">
    <name type="scientific">Jannaschia rubra</name>
    <dbReference type="NCBI Taxonomy" id="282197"/>
    <lineage>
        <taxon>Bacteria</taxon>
        <taxon>Pseudomonadati</taxon>
        <taxon>Pseudomonadota</taxon>
        <taxon>Alphaproteobacteria</taxon>
        <taxon>Rhodobacterales</taxon>
        <taxon>Roseobacteraceae</taxon>
        <taxon>Jannaschia</taxon>
    </lineage>
</organism>
<evidence type="ECO:0000313" key="1">
    <source>
        <dbReference type="EMBL" id="CTQ33228.1"/>
    </source>
</evidence>
<evidence type="ECO:0008006" key="3">
    <source>
        <dbReference type="Google" id="ProtNLM"/>
    </source>
</evidence>
<dbReference type="OrthoDB" id="7824597at2"/>
<dbReference type="Pfam" id="PF06748">
    <property type="entry name" value="DUF1217"/>
    <property type="match status" value="1"/>
</dbReference>
<dbReference type="Gene3D" id="1.10.3700.10">
    <property type="entry name" value="AGR C 984p-like"/>
    <property type="match status" value="1"/>
</dbReference>
<protein>
    <recommendedName>
        <fullName evidence="3">Flagellar protein</fullName>
    </recommendedName>
</protein>
<name>A0A0M6XQT4_9RHOB</name>
<dbReference type="InterPro" id="IPR023157">
    <property type="entry name" value="AGR-C-984p-like_sf"/>
</dbReference>
<dbReference type="InterPro" id="IPR010626">
    <property type="entry name" value="DUF1217"/>
</dbReference>
<dbReference type="SUPFAM" id="SSF158837">
    <property type="entry name" value="AGR C 984p-like"/>
    <property type="match status" value="1"/>
</dbReference>
<gene>
    <name evidence="1" type="ORF">JAN5088_02009</name>
</gene>
<dbReference type="Proteomes" id="UP000048908">
    <property type="component" value="Unassembled WGS sequence"/>
</dbReference>
<dbReference type="RefSeq" id="WP_055682662.1">
    <property type="nucleotide sequence ID" value="NZ_CXPG01000020.1"/>
</dbReference>
<sequence>MTFQPFVPTGGLAGWRFLQNTVESQRKAHGDSPTLQRDLDYFREKIGSVQTAEDLVRDFRLLSVALGAFGLDDDVGNKFLIRKVLEEGTTDPKALANRLSDKRYRDLSRAFGFGDFPVPNTGLSDFADRIAARYKSQKFESDMGQTNETMRLALNAERELPALAMATGSNRTKWFTVMGTAPLRKVMETALNLPQAFATLPIDRQIETFMERSESVFGTRDVSELASPETLGRLLDRYTAMAGMADQASAVTSPALVLLRGF</sequence>